<comment type="cofactor">
    <cofactor evidence="15">
        <name>Mg(2+)</name>
        <dbReference type="ChEBI" id="CHEBI:18420"/>
    </cofactor>
    <text evidence="15">Binds 1 Mg(2+) ion per subunit.</text>
</comment>
<dbReference type="InterPro" id="IPR016185">
    <property type="entry name" value="PreATP-grasp_dom_sf"/>
</dbReference>
<keyword evidence="7" id="KW-0317">Glutathione biosynthesis</keyword>
<feature type="binding site" evidence="14">
    <location>
        <position position="427"/>
    </location>
    <ligand>
        <name>ATP</name>
        <dbReference type="ChEBI" id="CHEBI:30616"/>
    </ligand>
</feature>
<evidence type="ECO:0000256" key="9">
    <source>
        <dbReference type="ARBA" id="ARBA00022741"/>
    </source>
</evidence>
<dbReference type="Gene3D" id="1.10.1080.10">
    <property type="entry name" value="Glutathione Synthetase, Chain A, domain 3"/>
    <property type="match status" value="1"/>
</dbReference>
<dbReference type="PIRSF" id="PIRSF001558">
    <property type="entry name" value="GSHase"/>
    <property type="match status" value="1"/>
</dbReference>
<feature type="binding site" evidence="15">
    <location>
        <position position="147"/>
    </location>
    <ligand>
        <name>Mg(2+)</name>
        <dbReference type="ChEBI" id="CHEBI:18420"/>
    </ligand>
</feature>
<evidence type="ECO:0000313" key="17">
    <source>
        <dbReference type="EMBL" id="CAH3041296.1"/>
    </source>
</evidence>
<evidence type="ECO:0000256" key="13">
    <source>
        <dbReference type="ARBA" id="ARBA00048871"/>
    </source>
</evidence>
<dbReference type="FunFam" id="3.40.50.1760:FF:000001">
    <property type="entry name" value="Glutathione synthetase"/>
    <property type="match status" value="1"/>
</dbReference>
<feature type="binding site" evidence="15">
    <location>
        <position position="372"/>
    </location>
    <ligand>
        <name>Mg(2+)</name>
        <dbReference type="ChEBI" id="CHEBI:18420"/>
    </ligand>
</feature>
<dbReference type="SUPFAM" id="SSF52440">
    <property type="entry name" value="PreATP-grasp domain"/>
    <property type="match status" value="1"/>
</dbReference>
<dbReference type="Gene3D" id="3.40.50.1760">
    <property type="entry name" value="Glutathione synthase, substrate-binding domain superfamily, eukaryotic"/>
    <property type="match status" value="1"/>
</dbReference>
<dbReference type="InterPro" id="IPR004887">
    <property type="entry name" value="GSH_synth_subst-bd"/>
</dbReference>
<feature type="binding site" evidence="14">
    <location>
        <position position="147"/>
    </location>
    <ligand>
        <name>ATP</name>
        <dbReference type="ChEBI" id="CHEBI:30616"/>
    </ligand>
</feature>
<evidence type="ECO:0000256" key="1">
    <source>
        <dbReference type="ARBA" id="ARBA00004965"/>
    </source>
</evidence>
<evidence type="ECO:0000256" key="7">
    <source>
        <dbReference type="ARBA" id="ARBA00022684"/>
    </source>
</evidence>
<dbReference type="EMBL" id="CALNXJ010000006">
    <property type="protein sequence ID" value="CAH3041296.1"/>
    <property type="molecule type" value="Genomic_DNA"/>
</dbReference>
<evidence type="ECO:0000256" key="14">
    <source>
        <dbReference type="PIRSR" id="PIRSR001558-1"/>
    </source>
</evidence>
<dbReference type="FunFam" id="3.30.1490.50:FF:000002">
    <property type="entry name" value="Glutathione synthetase"/>
    <property type="match status" value="1"/>
</dbReference>
<feature type="binding site" evidence="14">
    <location>
        <position position="120"/>
    </location>
    <ligand>
        <name>substrate</name>
    </ligand>
</feature>
<dbReference type="Pfam" id="PF03199">
    <property type="entry name" value="GSH_synthase"/>
    <property type="match status" value="1"/>
</dbReference>
<protein>
    <recommendedName>
        <fullName evidence="5">Glutathione synthetase</fullName>
        <ecNumber evidence="4">6.3.2.3</ecNumber>
    </recommendedName>
    <alternativeName>
        <fullName evidence="12">Glutathione synthase</fullName>
    </alternativeName>
</protein>
<dbReference type="GO" id="GO:0004363">
    <property type="term" value="F:glutathione synthase activity"/>
    <property type="evidence" value="ECO:0007669"/>
    <property type="project" value="UniProtKB-EC"/>
</dbReference>
<feature type="binding site" evidence="14">
    <location>
        <position position="309"/>
    </location>
    <ligand>
        <name>ATP</name>
        <dbReference type="ChEBI" id="CHEBI:30616"/>
    </ligand>
</feature>
<evidence type="ECO:0000259" key="16">
    <source>
        <dbReference type="Pfam" id="PF03199"/>
    </source>
</evidence>
<dbReference type="Gene3D" id="3.30.1490.80">
    <property type="match status" value="1"/>
</dbReference>
<dbReference type="InterPro" id="IPR014049">
    <property type="entry name" value="Glutathione_synthase_N_euk"/>
</dbReference>
<dbReference type="Proteomes" id="UP001159428">
    <property type="component" value="Unassembled WGS sequence"/>
</dbReference>
<gene>
    <name evidence="17" type="ORF">PMEA_00029145</name>
</gene>
<evidence type="ECO:0000313" key="18">
    <source>
        <dbReference type="Proteomes" id="UP001159428"/>
    </source>
</evidence>
<dbReference type="GO" id="GO:0046872">
    <property type="term" value="F:metal ion binding"/>
    <property type="evidence" value="ECO:0007669"/>
    <property type="project" value="UniProtKB-KW"/>
</dbReference>
<dbReference type="GO" id="GO:0043295">
    <property type="term" value="F:glutathione binding"/>
    <property type="evidence" value="ECO:0007669"/>
    <property type="project" value="TreeGrafter"/>
</dbReference>
<evidence type="ECO:0000256" key="15">
    <source>
        <dbReference type="PIRSR" id="PIRSR001558-2"/>
    </source>
</evidence>
<feature type="binding site" evidence="15">
    <location>
        <position position="149"/>
    </location>
    <ligand>
        <name>Mg(2+)</name>
        <dbReference type="ChEBI" id="CHEBI:18420"/>
    </ligand>
</feature>
<dbReference type="PANTHER" id="PTHR11130">
    <property type="entry name" value="GLUTATHIONE SYNTHETASE"/>
    <property type="match status" value="1"/>
</dbReference>
<dbReference type="InterPro" id="IPR014709">
    <property type="entry name" value="Glutathione_synthase_C_euk"/>
</dbReference>
<dbReference type="InterPro" id="IPR005615">
    <property type="entry name" value="Glutathione_synthase"/>
</dbReference>
<dbReference type="Pfam" id="PF03917">
    <property type="entry name" value="GSH_synth_ATP"/>
    <property type="match status" value="1"/>
</dbReference>
<dbReference type="SUPFAM" id="SSF56059">
    <property type="entry name" value="Glutathione synthetase ATP-binding domain-like"/>
    <property type="match status" value="1"/>
</dbReference>
<feature type="binding site" evidence="14">
    <location>
        <position position="452"/>
    </location>
    <ligand>
        <name>ATP</name>
        <dbReference type="ChEBI" id="CHEBI:30616"/>
    </ligand>
</feature>
<evidence type="ECO:0000256" key="2">
    <source>
        <dbReference type="ARBA" id="ARBA00010385"/>
    </source>
</evidence>
<dbReference type="Gene3D" id="3.30.470.20">
    <property type="entry name" value="ATP-grasp fold, B domain"/>
    <property type="match status" value="1"/>
</dbReference>
<accession>A0AAU9VWN4</accession>
<keyword evidence="11 15" id="KW-0460">Magnesium</keyword>
<keyword evidence="10 14" id="KW-0067">ATP-binding</keyword>
<evidence type="ECO:0000256" key="5">
    <source>
        <dbReference type="ARBA" id="ARBA00020821"/>
    </source>
</evidence>
<dbReference type="GO" id="GO:0005829">
    <property type="term" value="C:cytosol"/>
    <property type="evidence" value="ECO:0007669"/>
    <property type="project" value="TreeGrafter"/>
</dbReference>
<dbReference type="AlphaFoldDB" id="A0AAU9VWN4"/>
<feature type="domain" description="Glutathione synthase substrate-binding" evidence="16">
    <location>
        <begin position="205"/>
        <end position="306"/>
    </location>
</feature>
<dbReference type="Gene3D" id="3.30.1490.50">
    <property type="match status" value="1"/>
</dbReference>
<evidence type="ECO:0000256" key="12">
    <source>
        <dbReference type="ARBA" id="ARBA00030403"/>
    </source>
</evidence>
<comment type="caution">
    <text evidence="17">The sequence shown here is derived from an EMBL/GenBank/DDBJ whole genome shotgun (WGS) entry which is preliminary data.</text>
</comment>
<feature type="binding site" evidence="14">
    <location>
        <position position="221"/>
    </location>
    <ligand>
        <name>substrate</name>
    </ligand>
</feature>
<organism evidence="17 18">
    <name type="scientific">Pocillopora meandrina</name>
    <dbReference type="NCBI Taxonomy" id="46732"/>
    <lineage>
        <taxon>Eukaryota</taxon>
        <taxon>Metazoa</taxon>
        <taxon>Cnidaria</taxon>
        <taxon>Anthozoa</taxon>
        <taxon>Hexacorallia</taxon>
        <taxon>Scleractinia</taxon>
        <taxon>Astrocoeniina</taxon>
        <taxon>Pocilloporidae</taxon>
        <taxon>Pocillopora</taxon>
    </lineage>
</organism>
<sequence length="459" mass="52135">MFSSFLRGDLSDNEVDFLASEGRDYFLTRGMIYKNKSGNLEHRPFTVLPTPFPRRLFAAAREVQKDFNLLVHKASQDFQFTKDALLSTITADVFTAKIFSIYEKTQEQGIDQPISLGIFRSDYMLEQTSGSHNQEDENLNLCIKQVELNTISISAISSSCRASSLHRHLLNLIGKEEKSPPPNFALDEVAEGLMKAWELYGSSSAVIMFIVRPDEVNVYVQRILEYSIRDKNRAVKVIRRTLTEICTQSEIRGDKSLFVDGLEVAVAYFRAGYTPVDYPSEDEWSARLTIELSRCIKCPTVAHQLMGTKKMQQVFAEPGVLESRFLPNREAVDRVRATFTGLYTLDPGPSGDRNVECCLQAVERFVMKPQREGGGNLIYGEDIRHTLQSNPEKRSQYILMDRIRPACINRNFIVRQESIKPAEIISELGIFGIFLSQGDEILVNKDGGYLVRSRPWDKL</sequence>
<feature type="binding site" evidence="14">
    <location>
        <position position="379"/>
    </location>
    <ligand>
        <name>ATP</name>
        <dbReference type="ChEBI" id="CHEBI:30616"/>
    </ligand>
</feature>
<keyword evidence="8 15" id="KW-0479">Metal-binding</keyword>
<comment type="pathway">
    <text evidence="1">Sulfur metabolism; glutathione biosynthesis; glutathione from L-cysteine and L-glutamate: step 2/2.</text>
</comment>
<dbReference type="NCBIfam" id="TIGR01986">
    <property type="entry name" value="glut_syn_euk"/>
    <property type="match status" value="1"/>
</dbReference>
<evidence type="ECO:0000256" key="11">
    <source>
        <dbReference type="ARBA" id="ARBA00022842"/>
    </source>
</evidence>
<proteinExistence type="inferred from homology"/>
<keyword evidence="9 14" id="KW-0547">Nucleotide-binding</keyword>
<keyword evidence="6" id="KW-0436">Ligase</keyword>
<dbReference type="GO" id="GO:0005524">
    <property type="term" value="F:ATP binding"/>
    <property type="evidence" value="ECO:0007669"/>
    <property type="project" value="UniProtKB-KW"/>
</dbReference>
<dbReference type="PANTHER" id="PTHR11130:SF0">
    <property type="entry name" value="GLUTATHIONE SYNTHETASE"/>
    <property type="match status" value="1"/>
</dbReference>
<dbReference type="InterPro" id="IPR014042">
    <property type="entry name" value="Glutathione_synthase_a-hlx"/>
</dbReference>
<feature type="binding site" evidence="14">
    <location>
        <begin position="400"/>
        <end position="403"/>
    </location>
    <ligand>
        <name>ATP</name>
        <dbReference type="ChEBI" id="CHEBI:30616"/>
    </ligand>
</feature>
<reference evidence="17 18" key="1">
    <citation type="submission" date="2022-05" db="EMBL/GenBank/DDBJ databases">
        <authorList>
            <consortium name="Genoscope - CEA"/>
            <person name="William W."/>
        </authorList>
    </citation>
    <scope>NUCLEOTIDE SEQUENCE [LARGE SCALE GENOMIC DNA]</scope>
</reference>
<keyword evidence="18" id="KW-1185">Reference proteome</keyword>
<evidence type="ECO:0000256" key="3">
    <source>
        <dbReference type="ARBA" id="ARBA00011738"/>
    </source>
</evidence>
<evidence type="ECO:0000256" key="4">
    <source>
        <dbReference type="ARBA" id="ARBA00012214"/>
    </source>
</evidence>
<evidence type="ECO:0000256" key="6">
    <source>
        <dbReference type="ARBA" id="ARBA00022598"/>
    </source>
</evidence>
<comment type="similarity">
    <text evidence="2">Belongs to the eukaryotic GSH synthase family.</text>
</comment>
<dbReference type="InterPro" id="IPR037013">
    <property type="entry name" value="GSH-S_sub-bd_sf"/>
</dbReference>
<feature type="non-terminal residue" evidence="17">
    <location>
        <position position="459"/>
    </location>
</feature>
<dbReference type="EC" id="6.3.2.3" evidence="4"/>
<comment type="catalytic activity">
    <reaction evidence="13">
        <text>gamma-L-glutamyl-L-cysteine + glycine + ATP = glutathione + ADP + phosphate + H(+)</text>
        <dbReference type="Rhea" id="RHEA:13557"/>
        <dbReference type="ChEBI" id="CHEBI:15378"/>
        <dbReference type="ChEBI" id="CHEBI:30616"/>
        <dbReference type="ChEBI" id="CHEBI:43474"/>
        <dbReference type="ChEBI" id="CHEBI:57305"/>
        <dbReference type="ChEBI" id="CHEBI:57925"/>
        <dbReference type="ChEBI" id="CHEBI:58173"/>
        <dbReference type="ChEBI" id="CHEBI:456216"/>
        <dbReference type="EC" id="6.3.2.3"/>
    </reaction>
    <physiologicalReaction direction="left-to-right" evidence="13">
        <dbReference type="Rhea" id="RHEA:13558"/>
    </physiologicalReaction>
</comment>
<evidence type="ECO:0000256" key="8">
    <source>
        <dbReference type="ARBA" id="ARBA00022723"/>
    </source>
</evidence>
<comment type="subunit">
    <text evidence="3">Homodimer.</text>
</comment>
<name>A0AAU9VWN4_9CNID</name>
<evidence type="ECO:0000256" key="10">
    <source>
        <dbReference type="ARBA" id="ARBA00022840"/>
    </source>
</evidence>